<evidence type="ECO:0000256" key="1">
    <source>
        <dbReference type="SAM" id="MobiDB-lite"/>
    </source>
</evidence>
<protein>
    <recommendedName>
        <fullName evidence="2">Sld7 C-terminal domain-containing protein</fullName>
    </recommendedName>
</protein>
<feature type="region of interest" description="Disordered" evidence="1">
    <location>
        <begin position="149"/>
        <end position="169"/>
    </location>
</feature>
<dbReference type="STRING" id="341454.A0A4S2N4E5"/>
<proteinExistence type="predicted"/>
<dbReference type="InterPro" id="IPR041260">
    <property type="entry name" value="Sld7_C"/>
</dbReference>
<evidence type="ECO:0000259" key="2">
    <source>
        <dbReference type="Pfam" id="PF18596"/>
    </source>
</evidence>
<feature type="domain" description="Sld7 C-terminal" evidence="2">
    <location>
        <begin position="327"/>
        <end position="406"/>
    </location>
</feature>
<feature type="compositionally biased region" description="Low complexity" evidence="1">
    <location>
        <begin position="149"/>
        <end position="160"/>
    </location>
</feature>
<sequence>MDLWRGSVDVPSLGGTTQTLHDLNISTNALTPTPPPSIVNHLKSNLSTSTFSFLSFLPPSKVPFYLAAGPSLHVTTTSRETALFFHNFFLSSLTNPVDKSQDLQLQPQLGLLFRAINTTFPTSTNPGQNWGVTELLIYGSLPSPTASSAASAPTDLITPPASSPPPELPPTISIHALPLSSHLNFTPYLPLTPPISPKFIAPNPQDILNPAISSAARKRRAETLDKLVEQKTKKPKFPALATLGTNGLNRGGLLGPQVSPEEGKRKIRSEDIAAKATAAGRQGSLTRTVSRAESVARPSSSSSSGGVHLMGVKKVEKKEKMASEINSKNYENINRIVLDEMRKRGMQDYRKSGLAVDEAEKEEFKGVFHHSAKAVLFALRREIAGGKLLKLERVRDVVRRLVNVFLDDGIVEMVKVKKEDDWEELGELGGALAACPEGEWLG</sequence>
<name>A0A4S2N4E5_9PEZI</name>
<dbReference type="Pfam" id="PF18596">
    <property type="entry name" value="Sld7_C"/>
    <property type="match status" value="1"/>
</dbReference>
<organism evidence="3 4">
    <name type="scientific">Ascodesmis nigricans</name>
    <dbReference type="NCBI Taxonomy" id="341454"/>
    <lineage>
        <taxon>Eukaryota</taxon>
        <taxon>Fungi</taxon>
        <taxon>Dikarya</taxon>
        <taxon>Ascomycota</taxon>
        <taxon>Pezizomycotina</taxon>
        <taxon>Pezizomycetes</taxon>
        <taxon>Pezizales</taxon>
        <taxon>Ascodesmidaceae</taxon>
        <taxon>Ascodesmis</taxon>
    </lineage>
</organism>
<keyword evidence="4" id="KW-1185">Reference proteome</keyword>
<evidence type="ECO:0000313" key="4">
    <source>
        <dbReference type="Proteomes" id="UP000298138"/>
    </source>
</evidence>
<reference evidence="3 4" key="1">
    <citation type="submission" date="2019-04" db="EMBL/GenBank/DDBJ databases">
        <title>Comparative genomics and transcriptomics to analyze fruiting body development in filamentous ascomycetes.</title>
        <authorList>
            <consortium name="DOE Joint Genome Institute"/>
            <person name="Lutkenhaus R."/>
            <person name="Traeger S."/>
            <person name="Breuer J."/>
            <person name="Kuo A."/>
            <person name="Lipzen A."/>
            <person name="Pangilinan J."/>
            <person name="Dilworth D."/>
            <person name="Sandor L."/>
            <person name="Poggeler S."/>
            <person name="Barry K."/>
            <person name="Grigoriev I.V."/>
            <person name="Nowrousian M."/>
        </authorList>
    </citation>
    <scope>NUCLEOTIDE SEQUENCE [LARGE SCALE GENOMIC DNA]</scope>
    <source>
        <strain evidence="3 4">CBS 389.68</strain>
    </source>
</reference>
<feature type="region of interest" description="Disordered" evidence="1">
    <location>
        <begin position="276"/>
        <end position="307"/>
    </location>
</feature>
<dbReference type="OrthoDB" id="4205424at2759"/>
<dbReference type="InParanoid" id="A0A4S2N4E5"/>
<feature type="compositionally biased region" description="Low complexity" evidence="1">
    <location>
        <begin position="289"/>
        <end position="304"/>
    </location>
</feature>
<gene>
    <name evidence="3" type="ORF">EX30DRAFT_338672</name>
</gene>
<dbReference type="EMBL" id="ML220113">
    <property type="protein sequence ID" value="TGZ84108.1"/>
    <property type="molecule type" value="Genomic_DNA"/>
</dbReference>
<evidence type="ECO:0000313" key="3">
    <source>
        <dbReference type="EMBL" id="TGZ84108.1"/>
    </source>
</evidence>
<accession>A0A4S2N4E5</accession>
<dbReference type="Proteomes" id="UP000298138">
    <property type="component" value="Unassembled WGS sequence"/>
</dbReference>
<dbReference type="AlphaFoldDB" id="A0A4S2N4E5"/>